<evidence type="ECO:0000256" key="2">
    <source>
        <dbReference type="RuleBase" id="RU367093"/>
    </source>
</evidence>
<dbReference type="AlphaFoldDB" id="A0A2P5X6S0"/>
<reference evidence="3 4" key="1">
    <citation type="submission" date="2015-01" db="EMBL/GenBank/DDBJ databases">
        <title>Genome of allotetraploid Gossypium barbadense reveals genomic plasticity and fiber elongation in cotton evolution.</title>
        <authorList>
            <person name="Chen X."/>
            <person name="Liu X."/>
            <person name="Zhao B."/>
            <person name="Zheng H."/>
            <person name="Hu Y."/>
            <person name="Lu G."/>
            <person name="Yang C."/>
            <person name="Chen J."/>
            <person name="Shan C."/>
            <person name="Zhang L."/>
            <person name="Zhou Y."/>
            <person name="Wang L."/>
            <person name="Guo W."/>
            <person name="Bai Y."/>
            <person name="Ruan J."/>
            <person name="Shangguan X."/>
            <person name="Mao Y."/>
            <person name="Jiang J."/>
            <person name="Zhu Y."/>
            <person name="Lei J."/>
            <person name="Kang H."/>
            <person name="Chen S."/>
            <person name="He X."/>
            <person name="Wang R."/>
            <person name="Wang Y."/>
            <person name="Chen J."/>
            <person name="Wang L."/>
            <person name="Yu S."/>
            <person name="Wang B."/>
            <person name="Wei J."/>
            <person name="Song S."/>
            <person name="Lu X."/>
            <person name="Gao Z."/>
            <person name="Gu W."/>
            <person name="Deng X."/>
            <person name="Ma D."/>
            <person name="Wang S."/>
            <person name="Liang W."/>
            <person name="Fang L."/>
            <person name="Cai C."/>
            <person name="Zhu X."/>
            <person name="Zhou B."/>
            <person name="Zhang Y."/>
            <person name="Chen Z."/>
            <person name="Xu S."/>
            <person name="Zhu R."/>
            <person name="Wang S."/>
            <person name="Zhang T."/>
            <person name="Zhao G."/>
        </authorList>
    </citation>
    <scope>NUCLEOTIDE SEQUENCE [LARGE SCALE GENOMIC DNA]</scope>
    <source>
        <strain evidence="4">cv. Xinhai21</strain>
        <tissue evidence="3">Leaf</tissue>
    </source>
</reference>
<comment type="similarity">
    <text evidence="2">Belongs to the AB hydrolase superfamily. Lipase family.</text>
</comment>
<dbReference type="PANTHER" id="PTHR31828">
    <property type="entry name" value="PHOSPHOLIPASE A1-IIGAMMA"/>
    <property type="match status" value="1"/>
</dbReference>
<dbReference type="Gene3D" id="3.40.50.1820">
    <property type="entry name" value="alpha/beta hydrolase"/>
    <property type="match status" value="1"/>
</dbReference>
<protein>
    <recommendedName>
        <fullName evidence="2">Phospholipase A1</fullName>
        <ecNumber evidence="2">3.1.1.-</ecNumber>
    </recommendedName>
</protein>
<dbReference type="EC" id="3.1.1.-" evidence="2"/>
<proteinExistence type="inferred from homology"/>
<gene>
    <name evidence="3" type="ORF">GOBAR_AA21621</name>
</gene>
<dbReference type="PANTHER" id="PTHR31828:SF20">
    <property type="entry name" value="PHOSPHOLIPASE A1"/>
    <property type="match status" value="1"/>
</dbReference>
<keyword evidence="2" id="KW-0443">Lipid metabolism</keyword>
<evidence type="ECO:0000313" key="4">
    <source>
        <dbReference type="Proteomes" id="UP000239757"/>
    </source>
</evidence>
<dbReference type="Proteomes" id="UP000239757">
    <property type="component" value="Unassembled WGS sequence"/>
</dbReference>
<organism evidence="3 4">
    <name type="scientific">Gossypium barbadense</name>
    <name type="common">Sea Island cotton</name>
    <name type="synonym">Hibiscus barbadensis</name>
    <dbReference type="NCBI Taxonomy" id="3634"/>
    <lineage>
        <taxon>Eukaryota</taxon>
        <taxon>Viridiplantae</taxon>
        <taxon>Streptophyta</taxon>
        <taxon>Embryophyta</taxon>
        <taxon>Tracheophyta</taxon>
        <taxon>Spermatophyta</taxon>
        <taxon>Magnoliopsida</taxon>
        <taxon>eudicotyledons</taxon>
        <taxon>Gunneridae</taxon>
        <taxon>Pentapetalae</taxon>
        <taxon>rosids</taxon>
        <taxon>malvids</taxon>
        <taxon>Malvales</taxon>
        <taxon>Malvaceae</taxon>
        <taxon>Malvoideae</taxon>
        <taxon>Gossypium</taxon>
    </lineage>
</organism>
<dbReference type="EMBL" id="KZ665548">
    <property type="protein sequence ID" value="PPR99030.1"/>
    <property type="molecule type" value="Genomic_DNA"/>
</dbReference>
<name>A0A2P5X6S0_GOSBA</name>
<dbReference type="InterPro" id="IPR033556">
    <property type="entry name" value="PLA"/>
</dbReference>
<evidence type="ECO:0000313" key="3">
    <source>
        <dbReference type="EMBL" id="PPR99030.1"/>
    </source>
</evidence>
<evidence type="ECO:0000256" key="1">
    <source>
        <dbReference type="ARBA" id="ARBA00022801"/>
    </source>
</evidence>
<dbReference type="InterPro" id="IPR029058">
    <property type="entry name" value="AB_hydrolase_fold"/>
</dbReference>
<keyword evidence="1 2" id="KW-0378">Hydrolase</keyword>
<comment type="function">
    <text evidence="2">Acylhydrolase that catalyzes the hydrolysis of phospholipids at the sn-1 position.</text>
</comment>
<accession>A0A2P5X6S0</accession>
<dbReference type="GO" id="GO:0008970">
    <property type="term" value="F:phospholipase A1 activity"/>
    <property type="evidence" value="ECO:0007669"/>
    <property type="project" value="UniProtKB-UniRule"/>
</dbReference>
<dbReference type="OrthoDB" id="666051at2759"/>
<keyword evidence="2" id="KW-0442">Lipid degradation</keyword>
<dbReference type="GO" id="GO:0016042">
    <property type="term" value="P:lipid catabolic process"/>
    <property type="evidence" value="ECO:0007669"/>
    <property type="project" value="UniProtKB-UniRule"/>
</dbReference>
<sequence length="147" mass="17126">MIGSVGDTDSTSIPPPKYLPAEYLDENIQVEEELEIYAGPKGYKRRNYTSEEEELEIGTTILGFMDELMDNLGELFVAHSLDIYLHGVAGVQEDGFRLDYDHDIALVNKHLDWLKEDYKIPGQWWRNENKKYMIQMDNGHWKFVDHS</sequence>